<name>A0ABS0N648_9SPHN</name>
<evidence type="ECO:0000256" key="5">
    <source>
        <dbReference type="ARBA" id="ARBA00023136"/>
    </source>
</evidence>
<dbReference type="PANTHER" id="PTHR36115">
    <property type="entry name" value="PROLINE-RICH ANTIGEN HOMOLOG-RELATED"/>
    <property type="match status" value="1"/>
</dbReference>
<evidence type="ECO:0000256" key="6">
    <source>
        <dbReference type="SAM" id="Phobius"/>
    </source>
</evidence>
<dbReference type="PANTHER" id="PTHR36115:SF9">
    <property type="entry name" value="LMO1584 PROTEIN"/>
    <property type="match status" value="1"/>
</dbReference>
<evidence type="ECO:0000313" key="8">
    <source>
        <dbReference type="EMBL" id="MBH5323241.1"/>
    </source>
</evidence>
<feature type="domain" description="RDD" evidence="7">
    <location>
        <begin position="16"/>
        <end position="151"/>
    </location>
</feature>
<organism evidence="8 9">
    <name type="scientific">Aurantiacibacter sediminis</name>
    <dbReference type="NCBI Taxonomy" id="2793064"/>
    <lineage>
        <taxon>Bacteria</taxon>
        <taxon>Pseudomonadati</taxon>
        <taxon>Pseudomonadota</taxon>
        <taxon>Alphaproteobacteria</taxon>
        <taxon>Sphingomonadales</taxon>
        <taxon>Erythrobacteraceae</taxon>
        <taxon>Aurantiacibacter</taxon>
    </lineage>
</organism>
<keyword evidence="9" id="KW-1185">Reference proteome</keyword>
<comment type="caution">
    <text evidence="8">The sequence shown here is derived from an EMBL/GenBank/DDBJ whole genome shotgun (WGS) entry which is preliminary data.</text>
</comment>
<evidence type="ECO:0000256" key="2">
    <source>
        <dbReference type="ARBA" id="ARBA00022475"/>
    </source>
</evidence>
<dbReference type="Proteomes" id="UP000602442">
    <property type="component" value="Unassembled WGS sequence"/>
</dbReference>
<reference evidence="8 9" key="1">
    <citation type="submission" date="2020-11" db="EMBL/GenBank/DDBJ databases">
        <title>Erythrobacter sediminis sp. nov., a marine bacterium from a tidal flat of Garorim Bay.</title>
        <authorList>
            <person name="Kim D."/>
            <person name="Yoo Y."/>
            <person name="Kim J.-J."/>
        </authorList>
    </citation>
    <scope>NUCLEOTIDE SEQUENCE [LARGE SCALE GENOMIC DNA]</scope>
    <source>
        <strain evidence="8 9">JGD-13</strain>
    </source>
</reference>
<proteinExistence type="predicted"/>
<keyword evidence="3 6" id="KW-0812">Transmembrane</keyword>
<sequence>MRCCVWFQRGDFLMEYAGFWIRVGAYIIDSIVVSIGAGLIGGIVGGVIGAGVATTGGDIGAMESSLNLTGGFIGLVIGIAYYAGLESSSWQATLGKKAVGIIVTDTNGNRISFLNAIGRYFAKILSAIILLIGYIMVAFTEKKQGLHDMLASTLVVKGQPGDHGAAGVFD</sequence>
<feature type="transmembrane region" description="Helical" evidence="6">
    <location>
        <begin position="120"/>
        <end position="139"/>
    </location>
</feature>
<keyword evidence="5 6" id="KW-0472">Membrane</keyword>
<feature type="transmembrane region" description="Helical" evidence="6">
    <location>
        <begin position="23"/>
        <end position="53"/>
    </location>
</feature>
<keyword evidence="4 6" id="KW-1133">Transmembrane helix</keyword>
<evidence type="ECO:0000256" key="3">
    <source>
        <dbReference type="ARBA" id="ARBA00022692"/>
    </source>
</evidence>
<evidence type="ECO:0000313" key="9">
    <source>
        <dbReference type="Proteomes" id="UP000602442"/>
    </source>
</evidence>
<protein>
    <submittedName>
        <fullName evidence="8">RDD family protein</fullName>
    </submittedName>
</protein>
<dbReference type="InterPro" id="IPR010432">
    <property type="entry name" value="RDD"/>
</dbReference>
<accession>A0ABS0N648</accession>
<keyword evidence="2" id="KW-1003">Cell membrane</keyword>
<dbReference type="EMBL" id="JAEANY010000004">
    <property type="protein sequence ID" value="MBH5323241.1"/>
    <property type="molecule type" value="Genomic_DNA"/>
</dbReference>
<feature type="transmembrane region" description="Helical" evidence="6">
    <location>
        <begin position="65"/>
        <end position="84"/>
    </location>
</feature>
<gene>
    <name evidence="8" type="ORF">I5L03_11675</name>
</gene>
<evidence type="ECO:0000256" key="4">
    <source>
        <dbReference type="ARBA" id="ARBA00022989"/>
    </source>
</evidence>
<evidence type="ECO:0000256" key="1">
    <source>
        <dbReference type="ARBA" id="ARBA00004651"/>
    </source>
</evidence>
<comment type="subcellular location">
    <subcellularLocation>
        <location evidence="1">Cell membrane</location>
        <topology evidence="1">Multi-pass membrane protein</topology>
    </subcellularLocation>
</comment>
<dbReference type="Pfam" id="PF06271">
    <property type="entry name" value="RDD"/>
    <property type="match status" value="1"/>
</dbReference>
<evidence type="ECO:0000259" key="7">
    <source>
        <dbReference type="Pfam" id="PF06271"/>
    </source>
</evidence>
<dbReference type="InterPro" id="IPR051791">
    <property type="entry name" value="Pra-immunoreactive"/>
</dbReference>